<evidence type="ECO:0000259" key="2">
    <source>
        <dbReference type="Pfam" id="PF23324"/>
    </source>
</evidence>
<feature type="region of interest" description="Disordered" evidence="1">
    <location>
        <begin position="85"/>
        <end position="125"/>
    </location>
</feature>
<dbReference type="EMBL" id="QZWG01000009">
    <property type="protein sequence ID" value="RZB90438.1"/>
    <property type="molecule type" value="Genomic_DNA"/>
</dbReference>
<dbReference type="Proteomes" id="UP000289340">
    <property type="component" value="Chromosome 9"/>
</dbReference>
<protein>
    <recommendedName>
        <fullName evidence="2">DUF7086 domain-containing protein</fullName>
    </recommendedName>
</protein>
<feature type="domain" description="DUF7086" evidence="2">
    <location>
        <begin position="139"/>
        <end position="272"/>
    </location>
</feature>
<evidence type="ECO:0000313" key="4">
    <source>
        <dbReference type="Proteomes" id="UP000289340"/>
    </source>
</evidence>
<dbReference type="AlphaFoldDB" id="A0A445IWF1"/>
<comment type="caution">
    <text evidence="3">The sequence shown here is derived from an EMBL/GenBank/DDBJ whole genome shotgun (WGS) entry which is preliminary data.</text>
</comment>
<organism evidence="3 4">
    <name type="scientific">Glycine soja</name>
    <name type="common">Wild soybean</name>
    <dbReference type="NCBI Taxonomy" id="3848"/>
    <lineage>
        <taxon>Eukaryota</taxon>
        <taxon>Viridiplantae</taxon>
        <taxon>Streptophyta</taxon>
        <taxon>Embryophyta</taxon>
        <taxon>Tracheophyta</taxon>
        <taxon>Spermatophyta</taxon>
        <taxon>Magnoliopsida</taxon>
        <taxon>eudicotyledons</taxon>
        <taxon>Gunneridae</taxon>
        <taxon>Pentapetalae</taxon>
        <taxon>rosids</taxon>
        <taxon>fabids</taxon>
        <taxon>Fabales</taxon>
        <taxon>Fabaceae</taxon>
        <taxon>Papilionoideae</taxon>
        <taxon>50 kb inversion clade</taxon>
        <taxon>NPAAA clade</taxon>
        <taxon>indigoferoid/millettioid clade</taxon>
        <taxon>Phaseoleae</taxon>
        <taxon>Glycine</taxon>
        <taxon>Glycine subgen. Soja</taxon>
    </lineage>
</organism>
<keyword evidence="4" id="KW-1185">Reference proteome</keyword>
<dbReference type="PANTHER" id="PTHR34272:SF1">
    <property type="entry name" value="EXPRESSED PROTEIN"/>
    <property type="match status" value="1"/>
</dbReference>
<proteinExistence type="predicted"/>
<evidence type="ECO:0000313" key="3">
    <source>
        <dbReference type="EMBL" id="RZB90438.1"/>
    </source>
</evidence>
<dbReference type="PANTHER" id="PTHR34272">
    <property type="entry name" value="EXPRESSED PROTEIN"/>
    <property type="match status" value="1"/>
</dbReference>
<reference evidence="3 4" key="1">
    <citation type="submission" date="2018-09" db="EMBL/GenBank/DDBJ databases">
        <title>A high-quality reference genome of wild soybean provides a powerful tool to mine soybean genomes.</title>
        <authorList>
            <person name="Xie M."/>
            <person name="Chung C.Y.L."/>
            <person name="Li M.-W."/>
            <person name="Wong F.-L."/>
            <person name="Chan T.-F."/>
            <person name="Lam H.-M."/>
        </authorList>
    </citation>
    <scope>NUCLEOTIDE SEQUENCE [LARGE SCALE GENOMIC DNA]</scope>
    <source>
        <strain evidence="4">cv. W05</strain>
        <tissue evidence="3">Hypocotyl of etiolated seedlings</tissue>
    </source>
</reference>
<accession>A0A445IWF1</accession>
<gene>
    <name evidence="3" type="ORF">D0Y65_023061</name>
</gene>
<dbReference type="Gramene" id="XM_028324929.1">
    <property type="protein sequence ID" value="XP_028180730.1"/>
    <property type="gene ID" value="LOC114367736"/>
</dbReference>
<dbReference type="Pfam" id="PF23324">
    <property type="entry name" value="DUF7086"/>
    <property type="match status" value="1"/>
</dbReference>
<dbReference type="InterPro" id="IPR055513">
    <property type="entry name" value="DUF7086"/>
</dbReference>
<name>A0A445IWF1_GLYSO</name>
<sequence>MENSEDFLTLSPPGNNSDAKSARLFLTINPPPTMQKHLSLISPLLEPYKPSYQNTDNIVAGDMHLNAPSTALSLSISPMLSPYTASNPNKDNASDLHPNVPVPAFSSSPRTRSRRGKSKTITPPFPWATNRRATVHSYKYLLQNKIVTITGKVKCKRCDERFEMELDLKSKLGELLKFIQKKKCIMHDRAPNVWVVPVLPKCEHCGRENSVEPFLGDTKRRAINWLFLLLAQMLGFCNLKQLQYFCKHNNNHRTGAKDRIVYSTYMGLCKQLLPELFDSRS</sequence>
<evidence type="ECO:0000256" key="1">
    <source>
        <dbReference type="SAM" id="MobiDB-lite"/>
    </source>
</evidence>